<dbReference type="InterPro" id="IPR009225">
    <property type="entry name" value="Phage_head_completion_GpL"/>
</dbReference>
<organism evidence="1 2">
    <name type="scientific">Stenotrophomonas maltophilia</name>
    <name type="common">Pseudomonas maltophilia</name>
    <name type="synonym">Xanthomonas maltophilia</name>
    <dbReference type="NCBI Taxonomy" id="40324"/>
    <lineage>
        <taxon>Bacteria</taxon>
        <taxon>Pseudomonadati</taxon>
        <taxon>Pseudomonadota</taxon>
        <taxon>Gammaproteobacteria</taxon>
        <taxon>Lysobacterales</taxon>
        <taxon>Lysobacteraceae</taxon>
        <taxon>Stenotrophomonas</taxon>
        <taxon>Stenotrophomonas maltophilia group</taxon>
    </lineage>
</organism>
<evidence type="ECO:0000313" key="2">
    <source>
        <dbReference type="Proteomes" id="UP001214521"/>
    </source>
</evidence>
<evidence type="ECO:0000313" key="1">
    <source>
        <dbReference type="EMBL" id="EKT4441574.1"/>
    </source>
</evidence>
<name>A0AAI9CBQ4_STEMA</name>
<protein>
    <submittedName>
        <fullName evidence="1">Head completion/stabilization protein</fullName>
    </submittedName>
</protein>
<proteinExistence type="predicted"/>
<comment type="caution">
    <text evidence="1">The sequence shown here is derived from an EMBL/GenBank/DDBJ whole genome shotgun (WGS) entry which is preliminary data.</text>
</comment>
<dbReference type="Pfam" id="PF05926">
    <property type="entry name" value="Phage_GPL"/>
    <property type="match status" value="1"/>
</dbReference>
<dbReference type="EMBL" id="ABLOMU010000021">
    <property type="protein sequence ID" value="EKT4441574.1"/>
    <property type="molecule type" value="Genomic_DNA"/>
</dbReference>
<gene>
    <name evidence="1" type="ORF">QEK83_002228</name>
</gene>
<dbReference type="Proteomes" id="UP001214521">
    <property type="component" value="Unassembled WGS sequence"/>
</dbReference>
<accession>A0AAI9CBQ4</accession>
<sequence>MSSFVANASPVTKQPNVTAGTFWPEIDVAVLRETIRVPGDIQAPRMRSTVVSAVMDVTRELEAWQAGKEAAGYATLAEVPAQVIDGSTRLVHLFLRAVGCATAVELHERYRSYDATAQGNQRAEELTPTIDEIRRDLRNAICDLQGLPRVTVELI</sequence>
<dbReference type="AlphaFoldDB" id="A0AAI9CBQ4"/>
<reference evidence="1" key="1">
    <citation type="submission" date="2022-07" db="EMBL/GenBank/DDBJ databases">
        <authorList>
            <consortium name="Clinical and Environmental Microbiology Branch: Whole genome sequencing antimicrobial resistance pathogens in the healthcare setting"/>
        </authorList>
    </citation>
    <scope>NUCLEOTIDE SEQUENCE</scope>
    <source>
        <strain evidence="1">Stenotrophomonas_maltophilia_2021CK-00905</strain>
    </source>
</reference>